<keyword evidence="6" id="KW-1185">Reference proteome</keyword>
<dbReference type="AlphaFoldDB" id="A0A6A3JCF5"/>
<name>A0A6A3JCF5_9STRA</name>
<feature type="chain" id="PRO_5036379834" description="Secreted protein" evidence="1">
    <location>
        <begin position="37"/>
        <end position="94"/>
    </location>
</feature>
<dbReference type="Proteomes" id="UP000434957">
    <property type="component" value="Unassembled WGS sequence"/>
</dbReference>
<organism evidence="2 7">
    <name type="scientific">Phytophthora rubi</name>
    <dbReference type="NCBI Taxonomy" id="129364"/>
    <lineage>
        <taxon>Eukaryota</taxon>
        <taxon>Sar</taxon>
        <taxon>Stramenopiles</taxon>
        <taxon>Oomycota</taxon>
        <taxon>Peronosporomycetes</taxon>
        <taxon>Peronosporales</taxon>
        <taxon>Peronosporaceae</taxon>
        <taxon>Phytophthora</taxon>
    </lineage>
</organism>
<sequence length="94" mass="10624">MIFCTARRRLQVRWGRRPNLHLKVCLILIGIRVLSANSSVKSRCRSVMQHFTGIRSRELRSPTCLQVDQHLQTPSALQKENRVSAVLAGAACRA</sequence>
<dbReference type="EMBL" id="QXFT01001499">
    <property type="protein sequence ID" value="KAE9317076.1"/>
    <property type="molecule type" value="Genomic_DNA"/>
</dbReference>
<protein>
    <recommendedName>
        <fullName evidence="8">Secreted protein</fullName>
    </recommendedName>
</protein>
<gene>
    <name evidence="3" type="ORF">PR001_g21166</name>
    <name evidence="2" type="ORF">PR002_g21500</name>
    <name evidence="4" type="ORF">PR003_g18564</name>
</gene>
<evidence type="ECO:0000313" key="5">
    <source>
        <dbReference type="Proteomes" id="UP000429607"/>
    </source>
</evidence>
<accession>A0A6A3JCF5</accession>
<evidence type="ECO:0000313" key="3">
    <source>
        <dbReference type="EMBL" id="KAE8991643.1"/>
    </source>
</evidence>
<dbReference type="EMBL" id="QXFU01002181">
    <property type="protein sequence ID" value="KAE8989263.1"/>
    <property type="molecule type" value="Genomic_DNA"/>
</dbReference>
<proteinExistence type="predicted"/>
<dbReference type="Proteomes" id="UP000435112">
    <property type="component" value="Unassembled WGS sequence"/>
</dbReference>
<keyword evidence="1" id="KW-0732">Signal</keyword>
<evidence type="ECO:0008006" key="8">
    <source>
        <dbReference type="Google" id="ProtNLM"/>
    </source>
</evidence>
<comment type="caution">
    <text evidence="2">The sequence shown here is derived from an EMBL/GenBank/DDBJ whole genome shotgun (WGS) entry which is preliminary data.</text>
</comment>
<dbReference type="Proteomes" id="UP000429607">
    <property type="component" value="Unassembled WGS sequence"/>
</dbReference>
<reference evidence="5 7" key="1">
    <citation type="submission" date="2018-09" db="EMBL/GenBank/DDBJ databases">
        <title>Genomic investigation of the strawberry pathogen Phytophthora fragariae indicates pathogenicity is determined by transcriptional variation in three key races.</title>
        <authorList>
            <person name="Adams T.M."/>
            <person name="Armitage A.D."/>
            <person name="Sobczyk M.K."/>
            <person name="Bates H.J."/>
            <person name="Dunwell J.M."/>
            <person name="Nellist C.F."/>
            <person name="Harrison R.J."/>
        </authorList>
    </citation>
    <scope>NUCLEOTIDE SEQUENCE [LARGE SCALE GENOMIC DNA]</scope>
    <source>
        <strain evidence="3 5">SCRP249</strain>
        <strain evidence="2 7">SCRP324</strain>
        <strain evidence="4 6">SCRP333</strain>
    </source>
</reference>
<evidence type="ECO:0000313" key="2">
    <source>
        <dbReference type="EMBL" id="KAE8989263.1"/>
    </source>
</evidence>
<feature type="signal peptide" evidence="1">
    <location>
        <begin position="1"/>
        <end position="36"/>
    </location>
</feature>
<evidence type="ECO:0000256" key="1">
    <source>
        <dbReference type="SAM" id="SignalP"/>
    </source>
</evidence>
<evidence type="ECO:0000313" key="7">
    <source>
        <dbReference type="Proteomes" id="UP000435112"/>
    </source>
</evidence>
<dbReference type="EMBL" id="QXFV01002177">
    <property type="protein sequence ID" value="KAE8991643.1"/>
    <property type="molecule type" value="Genomic_DNA"/>
</dbReference>
<evidence type="ECO:0000313" key="4">
    <source>
        <dbReference type="EMBL" id="KAE9317076.1"/>
    </source>
</evidence>
<evidence type="ECO:0000313" key="6">
    <source>
        <dbReference type="Proteomes" id="UP000434957"/>
    </source>
</evidence>